<dbReference type="Gene3D" id="3.40.50.720">
    <property type="entry name" value="NAD(P)-binding Rossmann-like Domain"/>
    <property type="match status" value="1"/>
</dbReference>
<organism evidence="5 6">
    <name type="scientific">Cercopithifilaria johnstoni</name>
    <dbReference type="NCBI Taxonomy" id="2874296"/>
    <lineage>
        <taxon>Eukaryota</taxon>
        <taxon>Metazoa</taxon>
        <taxon>Ecdysozoa</taxon>
        <taxon>Nematoda</taxon>
        <taxon>Chromadorea</taxon>
        <taxon>Rhabditida</taxon>
        <taxon>Spirurina</taxon>
        <taxon>Spiruromorpha</taxon>
        <taxon>Filarioidea</taxon>
        <taxon>Onchocercidae</taxon>
        <taxon>Cercopithifilaria</taxon>
    </lineage>
</organism>
<evidence type="ECO:0000256" key="2">
    <source>
        <dbReference type="ARBA" id="ARBA00022490"/>
    </source>
</evidence>
<gene>
    <name evidence="5" type="ORF">CJOHNSTONI_LOCUS6476</name>
</gene>
<dbReference type="GO" id="GO:0006729">
    <property type="term" value="P:tetrahydrobiopterin biosynthetic process"/>
    <property type="evidence" value="ECO:0007669"/>
    <property type="project" value="TreeGrafter"/>
</dbReference>
<dbReference type="PANTHER" id="PTHR44085">
    <property type="entry name" value="SEPIAPTERIN REDUCTASE"/>
    <property type="match status" value="1"/>
</dbReference>
<dbReference type="PRINTS" id="PR00081">
    <property type="entry name" value="GDHRDH"/>
</dbReference>
<dbReference type="OrthoDB" id="153074at2759"/>
<sequence length="268" mass="29458">MTLTGRKVLAVITGASRGIGRETVLQLSKIVAKDSAFLITARTATKLEELKDEIKSSAKEILVHVLACDAEKLNSGKILELQGALSSLIANSRTYDVLLLVHNAGTVGDVTKRGVEISNSDDWHNYLQINFVSMVLINNSVLSTIPEQVAPIRYILNVTSLLAIKAFPSMAQYSVGKAAREAFFRALAVEESNLRVLNYSPGPVQTDMHNEIAKKSYDEGIRKSFQAQTGSSEVNRQTLSPKETTQKMLSILEEGKFENGSRYDFFDS</sequence>
<evidence type="ECO:0000313" key="5">
    <source>
        <dbReference type="EMBL" id="CAG9536572.1"/>
    </source>
</evidence>
<accession>A0A8J2Q817</accession>
<comment type="subcellular location">
    <subcellularLocation>
        <location evidence="1">Cytoplasm</location>
    </subcellularLocation>
</comment>
<dbReference type="InterPro" id="IPR051721">
    <property type="entry name" value="Biopterin_syn/organic_redct"/>
</dbReference>
<reference evidence="5" key="1">
    <citation type="submission" date="2021-09" db="EMBL/GenBank/DDBJ databases">
        <authorList>
            <consortium name="Pathogen Informatics"/>
        </authorList>
    </citation>
    <scope>NUCLEOTIDE SEQUENCE</scope>
</reference>
<dbReference type="InterPro" id="IPR002347">
    <property type="entry name" value="SDR_fam"/>
</dbReference>
<keyword evidence="3" id="KW-0521">NADP</keyword>
<dbReference type="Proteomes" id="UP000746747">
    <property type="component" value="Unassembled WGS sequence"/>
</dbReference>
<evidence type="ECO:0008006" key="7">
    <source>
        <dbReference type="Google" id="ProtNLM"/>
    </source>
</evidence>
<evidence type="ECO:0000256" key="1">
    <source>
        <dbReference type="ARBA" id="ARBA00004496"/>
    </source>
</evidence>
<comment type="caution">
    <text evidence="5">The sequence shown here is derived from an EMBL/GenBank/DDBJ whole genome shotgun (WGS) entry which is preliminary data.</text>
</comment>
<dbReference type="EMBL" id="CAKAEH010001465">
    <property type="protein sequence ID" value="CAG9536572.1"/>
    <property type="molecule type" value="Genomic_DNA"/>
</dbReference>
<name>A0A8J2Q817_9BILA</name>
<keyword evidence="4" id="KW-0560">Oxidoreductase</keyword>
<dbReference type="Pfam" id="PF00106">
    <property type="entry name" value="adh_short"/>
    <property type="match status" value="1"/>
</dbReference>
<dbReference type="InterPro" id="IPR036291">
    <property type="entry name" value="NAD(P)-bd_dom_sf"/>
</dbReference>
<evidence type="ECO:0000256" key="4">
    <source>
        <dbReference type="ARBA" id="ARBA00023002"/>
    </source>
</evidence>
<dbReference type="AlphaFoldDB" id="A0A8J2Q817"/>
<dbReference type="PANTHER" id="PTHR44085:SF2">
    <property type="entry name" value="SEPIAPTERIN REDUCTASE"/>
    <property type="match status" value="1"/>
</dbReference>
<keyword evidence="6" id="KW-1185">Reference proteome</keyword>
<keyword evidence="2" id="KW-0963">Cytoplasm</keyword>
<evidence type="ECO:0000313" key="6">
    <source>
        <dbReference type="Proteomes" id="UP000746747"/>
    </source>
</evidence>
<evidence type="ECO:0000256" key="3">
    <source>
        <dbReference type="ARBA" id="ARBA00022857"/>
    </source>
</evidence>
<dbReference type="SUPFAM" id="SSF51735">
    <property type="entry name" value="NAD(P)-binding Rossmann-fold domains"/>
    <property type="match status" value="1"/>
</dbReference>
<dbReference type="GO" id="GO:0005737">
    <property type="term" value="C:cytoplasm"/>
    <property type="evidence" value="ECO:0007669"/>
    <property type="project" value="UniProtKB-SubCell"/>
</dbReference>
<dbReference type="GO" id="GO:0004757">
    <property type="term" value="F:sepiapterin reductase (NADP+) activity"/>
    <property type="evidence" value="ECO:0007669"/>
    <property type="project" value="TreeGrafter"/>
</dbReference>
<proteinExistence type="predicted"/>
<protein>
    <recommendedName>
        <fullName evidence="7">Sepiapterin reductase</fullName>
    </recommendedName>
</protein>